<evidence type="ECO:0008006" key="4">
    <source>
        <dbReference type="Google" id="ProtNLM"/>
    </source>
</evidence>
<dbReference type="RefSeq" id="WP_108739033.1">
    <property type="nucleotide sequence ID" value="NZ_CP020918.1"/>
</dbReference>
<dbReference type="Proteomes" id="UP000244527">
    <property type="component" value="Chromosome"/>
</dbReference>
<name>A0A2S1L8N0_9FLAO</name>
<dbReference type="Pfam" id="PF14121">
    <property type="entry name" value="Porin_10"/>
    <property type="match status" value="1"/>
</dbReference>
<dbReference type="OrthoDB" id="9812454at2"/>
<sequence>MRILFFLCLLPSLLFAQQKPKEEAPRKSLRTEEADPKDSTKIATVDMYRFISIDRDTTYIDTSLTIQKEYSHNYLRRDTFGLLAFSNEGQPYNTLQYSLNDFSPYPSMGLKGKHFSFIEAGQVRYASVATPVTELFFKSIIGKGQLVDSYFSLNIHPRLNFSLAYKGIRSEGKYINQFANSGHFRFTGSYSSKNGRYIANGHFVSQDILNEENGGITTISDFESNDPNFSVKQSLEVYLTDAETFLKGKRLFVDHSFQVNPKKGANNLYINHQFNYENKFFEYKQPTVASTVGTTTVYRFGDAFVTSDLKDQLRYNKMYNKVGATYENTTLGKFQFFVDDFRSNFYYYKIYVQENGNVIPASLTRSINSAGGQYDYQKNKWTGKFLYTRSITNQSLSNLEAKMKLDLNDDFQFDFQYQNTNKLAADNYNLFQSSFVNYNWSNSFKNEKINRLAATAVTPWVNGTLTVLTLDDHLYFKDVATTASQQIIAPEQYGKTISYVSLKLNKEFKFGKFGFDNTVLYQKVNQEDLVLNVPELVTRNTLYYTNYFFKKALFLQTGISLNYFTKYYANDYNGVVGEFFVQNQKQIGNYPNLDIFVNAKIQRTRIFIKAEHFNSSFSGNNYYSSPSTPFRDMAIRFGLIWNFFN</sequence>
<keyword evidence="3" id="KW-1185">Reference proteome</keyword>
<dbReference type="KEGG" id="ffa:FFWV33_00270"/>
<gene>
    <name evidence="2" type="ORF">FFWV33_00270</name>
</gene>
<keyword evidence="1" id="KW-0732">Signal</keyword>
<dbReference type="InterPro" id="IPR025631">
    <property type="entry name" value="Porin_10"/>
</dbReference>
<proteinExistence type="predicted"/>
<evidence type="ECO:0000313" key="2">
    <source>
        <dbReference type="EMBL" id="AWG20064.1"/>
    </source>
</evidence>
<protein>
    <recommendedName>
        <fullName evidence="4">Porin</fullName>
    </recommendedName>
</protein>
<feature type="signal peptide" evidence="1">
    <location>
        <begin position="1"/>
        <end position="16"/>
    </location>
</feature>
<organism evidence="2 3">
    <name type="scientific">Flavobacterium faecale</name>
    <dbReference type="NCBI Taxonomy" id="1355330"/>
    <lineage>
        <taxon>Bacteria</taxon>
        <taxon>Pseudomonadati</taxon>
        <taxon>Bacteroidota</taxon>
        <taxon>Flavobacteriia</taxon>
        <taxon>Flavobacteriales</taxon>
        <taxon>Flavobacteriaceae</taxon>
        <taxon>Flavobacterium</taxon>
    </lineage>
</organism>
<evidence type="ECO:0000256" key="1">
    <source>
        <dbReference type="SAM" id="SignalP"/>
    </source>
</evidence>
<feature type="chain" id="PRO_5015485613" description="Porin" evidence="1">
    <location>
        <begin position="17"/>
        <end position="645"/>
    </location>
</feature>
<reference evidence="2 3" key="1">
    <citation type="submission" date="2017-04" db="EMBL/GenBank/DDBJ databases">
        <title>Compelte genome sequence of WV33.</title>
        <authorList>
            <person name="Lee P.C."/>
        </authorList>
    </citation>
    <scope>NUCLEOTIDE SEQUENCE [LARGE SCALE GENOMIC DNA]</scope>
    <source>
        <strain evidence="2 3">WV33</strain>
    </source>
</reference>
<dbReference type="AlphaFoldDB" id="A0A2S1L8N0"/>
<dbReference type="EMBL" id="CP020918">
    <property type="protein sequence ID" value="AWG20064.1"/>
    <property type="molecule type" value="Genomic_DNA"/>
</dbReference>
<evidence type="ECO:0000313" key="3">
    <source>
        <dbReference type="Proteomes" id="UP000244527"/>
    </source>
</evidence>
<accession>A0A2S1L8N0</accession>